<dbReference type="WBParaSite" id="GPLIN_001128500">
    <property type="protein sequence ID" value="GPLIN_001128500"/>
    <property type="gene ID" value="GPLIN_001128500"/>
</dbReference>
<dbReference type="Gene3D" id="3.40.50.300">
    <property type="entry name" value="P-loop containing nucleotide triphosphate hydrolases"/>
    <property type="match status" value="1"/>
</dbReference>
<reference evidence="3" key="1">
    <citation type="submission" date="2014-05" db="EMBL/GenBank/DDBJ databases">
        <title>The genome and life-stage specific transcriptomes of Globodera pallida elucidate key aspects of plant parasitism by a cyst nematode.</title>
        <authorList>
            <person name="Cotton J.A."/>
            <person name="Lilley C.J."/>
            <person name="Jones L.M."/>
            <person name="Kikuchi T."/>
            <person name="Reid A.J."/>
            <person name="Thorpe P."/>
            <person name="Tsai I.J."/>
            <person name="Beasley H."/>
            <person name="Blok V."/>
            <person name="Cock P.J.A."/>
            <person name="Van den Akker S.E."/>
            <person name="Holroyd N."/>
            <person name="Hunt M."/>
            <person name="Mantelin S."/>
            <person name="Naghra H."/>
            <person name="Pain A."/>
            <person name="Palomares-Rius J.E."/>
            <person name="Zarowiecki M."/>
            <person name="Berriman M."/>
            <person name="Jones J.T."/>
            <person name="Urwin P.E."/>
        </authorList>
    </citation>
    <scope>NUCLEOTIDE SEQUENCE [LARGE SCALE GENOMIC DNA]</scope>
    <source>
        <strain evidence="3">Lindley</strain>
    </source>
</reference>
<evidence type="ECO:0000313" key="3">
    <source>
        <dbReference type="Proteomes" id="UP000050741"/>
    </source>
</evidence>
<dbReference type="InterPro" id="IPR006169">
    <property type="entry name" value="GTP1_OBG_dom"/>
</dbReference>
<dbReference type="GO" id="GO:0005739">
    <property type="term" value="C:mitochondrion"/>
    <property type="evidence" value="ECO:0007669"/>
    <property type="project" value="TreeGrafter"/>
</dbReference>
<organism evidence="3 4">
    <name type="scientific">Globodera pallida</name>
    <name type="common">Potato cyst nematode worm</name>
    <name type="synonym">Heterodera pallida</name>
    <dbReference type="NCBI Taxonomy" id="36090"/>
    <lineage>
        <taxon>Eukaryota</taxon>
        <taxon>Metazoa</taxon>
        <taxon>Ecdysozoa</taxon>
        <taxon>Nematoda</taxon>
        <taxon>Chromadorea</taxon>
        <taxon>Rhabditida</taxon>
        <taxon>Tylenchina</taxon>
        <taxon>Tylenchomorpha</taxon>
        <taxon>Tylenchoidea</taxon>
        <taxon>Heteroderidae</taxon>
        <taxon>Heteroderinae</taxon>
        <taxon>Globodera</taxon>
    </lineage>
</organism>
<dbReference type="Proteomes" id="UP000050741">
    <property type="component" value="Unassembled WGS sequence"/>
</dbReference>
<name>A0A183CEI1_GLOPA</name>
<accession>A0A183CEI1</accession>
<dbReference type="SUPFAM" id="SSF82051">
    <property type="entry name" value="Obg GTP-binding protein N-terminal domain"/>
    <property type="match status" value="1"/>
</dbReference>
<dbReference type="Gene3D" id="2.70.210.12">
    <property type="entry name" value="GTP1/OBG domain"/>
    <property type="match status" value="1"/>
</dbReference>
<dbReference type="SUPFAM" id="SSF52540">
    <property type="entry name" value="P-loop containing nucleoside triphosphate hydrolases"/>
    <property type="match status" value="1"/>
</dbReference>
<dbReference type="GO" id="GO:0003924">
    <property type="term" value="F:GTPase activity"/>
    <property type="evidence" value="ECO:0007669"/>
    <property type="project" value="InterPro"/>
</dbReference>
<evidence type="ECO:0000313" key="4">
    <source>
        <dbReference type="WBParaSite" id="GPLIN_001128500"/>
    </source>
</evidence>
<keyword evidence="3" id="KW-1185">Reference proteome</keyword>
<sequence>MGVICLLFIICRVFNVPLGVEIVAENNVLLARCSRLKQLYLVAQGGMGGCANNNFKAEKGEAFSMTVNLKLNPNVGLIGFPNAGKSTLMQALVPNKHVNIAAYPFTTTLPQLCYIKYGDKRRTTAADENDTEDTGGGAVTMEEKAAVCEPSQELSAANREKWEEEEEKHLVGMPFTLSIADLPGIVEGASRNRLSREIIPILDTEAAADDVAGPNSGFPSTNSYSYPSNSWPQKLPQLLYA</sequence>
<dbReference type="PROSITE" id="PS51883">
    <property type="entry name" value="OBG"/>
    <property type="match status" value="1"/>
</dbReference>
<dbReference type="InterPro" id="IPR006073">
    <property type="entry name" value="GTP-bd"/>
</dbReference>
<protein>
    <submittedName>
        <fullName evidence="4">G domain-containing protein</fullName>
    </submittedName>
</protein>
<feature type="signal peptide" evidence="1">
    <location>
        <begin position="1"/>
        <end position="19"/>
    </location>
</feature>
<dbReference type="GO" id="GO:0005525">
    <property type="term" value="F:GTP binding"/>
    <property type="evidence" value="ECO:0007669"/>
    <property type="project" value="InterPro"/>
</dbReference>
<dbReference type="GO" id="GO:0042254">
    <property type="term" value="P:ribosome biogenesis"/>
    <property type="evidence" value="ECO:0007669"/>
    <property type="project" value="UniProtKB-UniRule"/>
</dbReference>
<dbReference type="AlphaFoldDB" id="A0A183CEI1"/>
<keyword evidence="1" id="KW-0732">Signal</keyword>
<evidence type="ECO:0000259" key="2">
    <source>
        <dbReference type="PROSITE" id="PS51883"/>
    </source>
</evidence>
<reference evidence="4" key="2">
    <citation type="submission" date="2016-06" db="UniProtKB">
        <authorList>
            <consortium name="WormBaseParasite"/>
        </authorList>
    </citation>
    <scope>IDENTIFICATION</scope>
</reference>
<dbReference type="PANTHER" id="PTHR11702">
    <property type="entry name" value="DEVELOPMENTALLY REGULATED GTP-BINDING PROTEIN-RELATED"/>
    <property type="match status" value="1"/>
</dbReference>
<feature type="chain" id="PRO_5008147482" evidence="1">
    <location>
        <begin position="20"/>
        <end position="241"/>
    </location>
</feature>
<proteinExistence type="predicted"/>
<dbReference type="InterPro" id="IPR036726">
    <property type="entry name" value="GTP1_OBG_dom_sf"/>
</dbReference>
<dbReference type="PRINTS" id="PR00326">
    <property type="entry name" value="GTP1OBG"/>
</dbReference>
<evidence type="ECO:0000256" key="1">
    <source>
        <dbReference type="SAM" id="SignalP"/>
    </source>
</evidence>
<feature type="domain" description="Obg" evidence="2">
    <location>
        <begin position="1"/>
        <end position="72"/>
    </location>
</feature>
<dbReference type="InterPro" id="IPR027417">
    <property type="entry name" value="P-loop_NTPase"/>
</dbReference>
<dbReference type="InterPro" id="IPR045086">
    <property type="entry name" value="OBG_GTPase"/>
</dbReference>
<dbReference type="Pfam" id="PF01926">
    <property type="entry name" value="MMR_HSR1"/>
    <property type="match status" value="1"/>
</dbReference>
<dbReference type="PANTHER" id="PTHR11702:SF43">
    <property type="entry name" value="GTP-BINDING PROTEIN 10"/>
    <property type="match status" value="1"/>
</dbReference>